<proteinExistence type="predicted"/>
<organism evidence="2 3">
    <name type="scientific">Cnephaeus nilssonii</name>
    <name type="common">Northern bat</name>
    <name type="synonym">Eptesicus nilssonii</name>
    <dbReference type="NCBI Taxonomy" id="3371016"/>
    <lineage>
        <taxon>Eukaryota</taxon>
        <taxon>Metazoa</taxon>
        <taxon>Chordata</taxon>
        <taxon>Craniata</taxon>
        <taxon>Vertebrata</taxon>
        <taxon>Euteleostomi</taxon>
        <taxon>Mammalia</taxon>
        <taxon>Eutheria</taxon>
        <taxon>Laurasiatheria</taxon>
        <taxon>Chiroptera</taxon>
        <taxon>Yangochiroptera</taxon>
        <taxon>Vespertilionidae</taxon>
        <taxon>Cnephaeus</taxon>
    </lineage>
</organism>
<dbReference type="GO" id="GO:0005615">
    <property type="term" value="C:extracellular space"/>
    <property type="evidence" value="ECO:0007669"/>
    <property type="project" value="TreeGrafter"/>
</dbReference>
<dbReference type="AlphaFoldDB" id="A0AA40I6V2"/>
<protein>
    <submittedName>
        <fullName evidence="2">Uncharacterized protein</fullName>
    </submittedName>
</protein>
<comment type="caution">
    <text evidence="2">The sequence shown here is derived from an EMBL/GenBank/DDBJ whole genome shotgun (WGS) entry which is preliminary data.</text>
</comment>
<dbReference type="PANTHER" id="PTHR35353:SF1">
    <property type="entry name" value="OSTEOCRIN"/>
    <property type="match status" value="1"/>
</dbReference>
<reference evidence="2" key="1">
    <citation type="submission" date="2023-06" db="EMBL/GenBank/DDBJ databases">
        <title>Reference genome for the Northern bat (Eptesicus nilssonii), a most northern bat species.</title>
        <authorList>
            <person name="Laine V.N."/>
            <person name="Pulliainen A.T."/>
            <person name="Lilley T.M."/>
        </authorList>
    </citation>
    <scope>NUCLEOTIDE SEQUENCE</scope>
    <source>
        <strain evidence="2">BLF_Eptnil</strain>
        <tissue evidence="2">Kidney</tissue>
    </source>
</reference>
<feature type="non-terminal residue" evidence="2">
    <location>
        <position position="383"/>
    </location>
</feature>
<evidence type="ECO:0000313" key="3">
    <source>
        <dbReference type="Proteomes" id="UP001177744"/>
    </source>
</evidence>
<name>A0AA40I6V2_CNENI</name>
<dbReference type="EMBL" id="JAULJE010000004">
    <property type="protein sequence ID" value="KAK1344034.1"/>
    <property type="molecule type" value="Genomic_DNA"/>
</dbReference>
<feature type="region of interest" description="Disordered" evidence="1">
    <location>
        <begin position="351"/>
        <end position="383"/>
    </location>
</feature>
<evidence type="ECO:0000313" key="2">
    <source>
        <dbReference type="EMBL" id="KAK1344034.1"/>
    </source>
</evidence>
<dbReference type="Proteomes" id="UP001177744">
    <property type="component" value="Unassembled WGS sequence"/>
</dbReference>
<keyword evidence="3" id="KW-1185">Reference proteome</keyword>
<dbReference type="Pfam" id="PF11037">
    <property type="entry name" value="Musclin"/>
    <property type="match status" value="1"/>
</dbReference>
<accession>A0AA40I6V2</accession>
<feature type="region of interest" description="Disordered" evidence="1">
    <location>
        <begin position="1"/>
        <end position="25"/>
    </location>
</feature>
<evidence type="ECO:0000256" key="1">
    <source>
        <dbReference type="SAM" id="MobiDB-lite"/>
    </source>
</evidence>
<dbReference type="GO" id="GO:0005102">
    <property type="term" value="F:signaling receptor binding"/>
    <property type="evidence" value="ECO:0007669"/>
    <property type="project" value="TreeGrafter"/>
</dbReference>
<gene>
    <name evidence="2" type="ORF">QTO34_014593</name>
</gene>
<dbReference type="InterPro" id="IPR021088">
    <property type="entry name" value="Osteocrin"/>
</dbReference>
<sequence>MAQTLSSWRAPRAQRPAGPISYPGHPESHPLRLLLAQSCKEIGASASSRCEWGRCCQQVRVAAAALIALQEQGEVKKPSGMMGAGSCCSHPLMASSNRDQHQVPAMGVSSGFGANSGLEWGPRQQQMQEINGKKIAAENAKIIISHKGITKAASTSSAKAKIACAGDDMIILTDRKSNNSWSYRFKAMLDWRLASAHFILAVTLMLWSSGKVLSVDVATEAFDVGIRDVQSPSTAREEKSAADLAAKLMLLDELVSLENDVIETKKKRSFSGFGSPLDRLSAGSVDHKGKQRKAGAAATCSCGPTAARLLPGEPRRPPTARRLQTSKTPARLAAPEACLCRSTAMAQTLRSAQRPASPITTPATPSPAPCVTRWPNHGRSGVM</sequence>
<dbReference type="PANTHER" id="PTHR35353">
    <property type="entry name" value="OSTEOCRIN"/>
    <property type="match status" value="1"/>
</dbReference>
<dbReference type="GO" id="GO:0009755">
    <property type="term" value="P:hormone-mediated signaling pathway"/>
    <property type="evidence" value="ECO:0007669"/>
    <property type="project" value="TreeGrafter"/>
</dbReference>